<proteinExistence type="predicted"/>
<dbReference type="AlphaFoldDB" id="A0AAD2HT61"/>
<accession>A0AAD2HT61</accession>
<keyword evidence="3" id="KW-1185">Reference proteome</keyword>
<evidence type="ECO:0000259" key="1">
    <source>
        <dbReference type="Pfam" id="PF00350"/>
    </source>
</evidence>
<organism evidence="2 3">
    <name type="scientific">Mycena citricolor</name>
    <dbReference type="NCBI Taxonomy" id="2018698"/>
    <lineage>
        <taxon>Eukaryota</taxon>
        <taxon>Fungi</taxon>
        <taxon>Dikarya</taxon>
        <taxon>Basidiomycota</taxon>
        <taxon>Agaricomycotina</taxon>
        <taxon>Agaricomycetes</taxon>
        <taxon>Agaricomycetidae</taxon>
        <taxon>Agaricales</taxon>
        <taxon>Marasmiineae</taxon>
        <taxon>Mycenaceae</taxon>
        <taxon>Mycena</taxon>
    </lineage>
</organism>
<sequence length="904" mass="101959">MTMSCHDRIVCVCGDQMITREQLLLDAFVFDNISQLPDAFFSSTSPHEMDLSEHDSELTEMSDSDMDIDDPSASIVQRTSEFLLPKLALLERILPSGLDGDWKEAKSILQETKCHAEAVRPYKVALLGRTVGSGKSTLLNALLRKPILAASAAGACTAVITEISYNDTLQAEVEFKHADQWRKELCTLYTEATDNDVDSDEVQVEGEELKSSAVSQARERMRQLFPGISDKHVNQWPSFESFRDDNELAKHLGTSVKLNDATVDNFQKNLETFLASTLSQQNTRQLWPIVRVVRICGPFEILSTGVTLVDLPGFGDVDHLRDAVAASYLEKADAVFLGEVMLNVPPACFSCSCLVAGISRAKDDKDVNTHLNTYINQCIVDGRVQDRSIAVILTGADNRISSNEFTLEQSEQVRVNALESSIQALLDDEDEITRKLEKKMKSKSRSKKHQDGLNDLQNQVQKCHDQRVAEIKQRNTLLAKGRAQLVELQFQNKFKYMFQDLAPKDKPIPNVDIPVFAVGSKDFMCLKRIETDDAMMFSTAEETDRNPRLTDHLRTVGERRALTHAQSGLVGFCDIVQRADKIVSIKPHDAGTQKETDLTKLKSELDQKCAAVLDRMLGTVNDLFFHELQHVMKTSLAIAKDRSTSVFEKHTTKKWFRYRTLMRQEGVFEKEDINVELTQNELVSVLNAWNDIYNYKLGSAFRLYYEELRAEISTHSLYLTAADPLRAQSDLDLLKTVLNQVNSVAVTVTQRQGVPQRAWPLATKAILQPQYEKAAAQKGPGMYKRMKVLFRDLLHILSFANNLHRSSFQLNRDYMHMHGASLFQRLEETVNELNRALVITLRTGNAEKLKRHINQLALGSITITPVPEKTAMSNTELKTFIAEHEDIACHLLDEIKNRLQALVV</sequence>
<comment type="caution">
    <text evidence="2">The sequence shown here is derived from an EMBL/GenBank/DDBJ whole genome shotgun (WGS) entry which is preliminary data.</text>
</comment>
<name>A0AAD2HT61_9AGAR</name>
<dbReference type="Proteomes" id="UP001295794">
    <property type="component" value="Unassembled WGS sequence"/>
</dbReference>
<dbReference type="PANTHER" id="PTHR36681:SF3">
    <property type="entry name" value="NUCLEAR GTPASE, GERMINAL CENTER-ASSOCIATED, TANDEM DUPLICATE 3"/>
    <property type="match status" value="1"/>
</dbReference>
<dbReference type="Gene3D" id="3.40.50.300">
    <property type="entry name" value="P-loop containing nucleotide triphosphate hydrolases"/>
    <property type="match status" value="1"/>
</dbReference>
<gene>
    <name evidence="2" type="ORF">MYCIT1_LOCUS30828</name>
</gene>
<evidence type="ECO:0000313" key="3">
    <source>
        <dbReference type="Proteomes" id="UP001295794"/>
    </source>
</evidence>
<dbReference type="EMBL" id="CAVNYO010000440">
    <property type="protein sequence ID" value="CAK5280338.1"/>
    <property type="molecule type" value="Genomic_DNA"/>
</dbReference>
<dbReference type="InterPro" id="IPR027417">
    <property type="entry name" value="P-loop_NTPase"/>
</dbReference>
<dbReference type="Pfam" id="PF00350">
    <property type="entry name" value="Dynamin_N"/>
    <property type="match status" value="1"/>
</dbReference>
<protein>
    <recommendedName>
        <fullName evidence="1">Dynamin N-terminal domain-containing protein</fullName>
    </recommendedName>
</protein>
<dbReference type="SUPFAM" id="SSF52540">
    <property type="entry name" value="P-loop containing nucleoside triphosphate hydrolases"/>
    <property type="match status" value="1"/>
</dbReference>
<feature type="domain" description="Dynamin N-terminal" evidence="1">
    <location>
        <begin position="131"/>
        <end position="336"/>
    </location>
</feature>
<evidence type="ECO:0000313" key="2">
    <source>
        <dbReference type="EMBL" id="CAK5280338.1"/>
    </source>
</evidence>
<reference evidence="2" key="1">
    <citation type="submission" date="2023-11" db="EMBL/GenBank/DDBJ databases">
        <authorList>
            <person name="De Vega J J."/>
            <person name="De Vega J J."/>
        </authorList>
    </citation>
    <scope>NUCLEOTIDE SEQUENCE</scope>
</reference>
<dbReference type="InterPro" id="IPR045063">
    <property type="entry name" value="Dynamin_N"/>
</dbReference>
<dbReference type="PANTHER" id="PTHR36681">
    <property type="entry name" value="NUCLEAR GTPASE, GERMINAL CENTER-ASSOCIATED, TANDEM DUPLICATE 3"/>
    <property type="match status" value="1"/>
</dbReference>